<dbReference type="RefSeq" id="WP_021669202.1">
    <property type="nucleotide sequence ID" value="NZ_UGTL01000001.1"/>
</dbReference>
<gene>
    <name evidence="1" type="ORF">NCTC11157_02104</name>
</gene>
<accession>A0A379E1A9</accession>
<name>A0A379E1A9_9BACT</name>
<dbReference type="AlphaFoldDB" id="A0A379E1A9"/>
<dbReference type="GeneID" id="91083253"/>
<proteinExistence type="predicted"/>
<dbReference type="EMBL" id="UGTL01000001">
    <property type="protein sequence ID" value="SUB86349.1"/>
    <property type="molecule type" value="Genomic_DNA"/>
</dbReference>
<evidence type="ECO:0000313" key="2">
    <source>
        <dbReference type="Proteomes" id="UP000254072"/>
    </source>
</evidence>
<dbReference type="Proteomes" id="UP000254072">
    <property type="component" value="Unassembled WGS sequence"/>
</dbReference>
<organism evidence="1 2">
    <name type="scientific">Prevotella disiens</name>
    <dbReference type="NCBI Taxonomy" id="28130"/>
    <lineage>
        <taxon>Bacteria</taxon>
        <taxon>Pseudomonadati</taxon>
        <taxon>Bacteroidota</taxon>
        <taxon>Bacteroidia</taxon>
        <taxon>Bacteroidales</taxon>
        <taxon>Prevotellaceae</taxon>
        <taxon>Prevotella</taxon>
    </lineage>
</organism>
<sequence length="64" mass="7760">MKNSKYNIFFPFKDYIVGYNSLENDFVFLLPELYAIFEKASNDDVNRLRTIHPNLWNVLENKNW</sequence>
<reference evidence="1 2" key="1">
    <citation type="submission" date="2018-06" db="EMBL/GenBank/DDBJ databases">
        <authorList>
            <consortium name="Pathogen Informatics"/>
            <person name="Doyle S."/>
        </authorList>
    </citation>
    <scope>NUCLEOTIDE SEQUENCE [LARGE SCALE GENOMIC DNA]</scope>
    <source>
        <strain evidence="1 2">NCTC11157</strain>
    </source>
</reference>
<evidence type="ECO:0000313" key="1">
    <source>
        <dbReference type="EMBL" id="SUB86349.1"/>
    </source>
</evidence>
<protein>
    <submittedName>
        <fullName evidence="1">Uncharacterized protein</fullName>
    </submittedName>
</protein>